<dbReference type="InterPro" id="IPR003000">
    <property type="entry name" value="Sirtuin"/>
</dbReference>
<keyword evidence="3" id="KW-0520">NAD</keyword>
<dbReference type="OrthoDB" id="9800582at2"/>
<dbReference type="Gene3D" id="3.30.1600.10">
    <property type="entry name" value="SIR2/SIRT2 'Small Domain"/>
    <property type="match status" value="1"/>
</dbReference>
<dbReference type="SUPFAM" id="SSF52467">
    <property type="entry name" value="DHS-like NAD/FAD-binding domain"/>
    <property type="match status" value="1"/>
</dbReference>
<accession>A0A0G3ENT4</accession>
<keyword evidence="7" id="KW-1185">Reference proteome</keyword>
<evidence type="ECO:0000256" key="4">
    <source>
        <dbReference type="PROSITE-ProRule" id="PRU00236"/>
    </source>
</evidence>
<dbReference type="STRING" id="445709.ABW99_04945"/>
<feature type="binding site" evidence="4">
    <location>
        <position position="137"/>
    </location>
    <ligand>
        <name>Zn(2+)</name>
        <dbReference type="ChEBI" id="CHEBI:29105"/>
    </ligand>
</feature>
<dbReference type="InterPro" id="IPR029035">
    <property type="entry name" value="DHS-like_NAD/FAD-binding_dom"/>
</dbReference>
<reference evidence="7" key="1">
    <citation type="submission" date="2015-06" db="EMBL/GenBank/DDBJ databases">
        <authorList>
            <person name="Lim Y.L."/>
            <person name="Ee R."/>
            <person name="Yong D."/>
            <person name="How K.Y."/>
            <person name="Yin W.F."/>
            <person name="Chan K.G."/>
        </authorList>
    </citation>
    <scope>NUCLEOTIDE SEQUENCE [LARGE SCALE GENOMIC DNA]</scope>
    <source>
        <strain evidence="7">DSM 25325</strain>
    </source>
</reference>
<organism evidence="6 7">
    <name type="scientific">Pandoraea thiooxydans</name>
    <dbReference type="NCBI Taxonomy" id="445709"/>
    <lineage>
        <taxon>Bacteria</taxon>
        <taxon>Pseudomonadati</taxon>
        <taxon>Pseudomonadota</taxon>
        <taxon>Betaproteobacteria</taxon>
        <taxon>Burkholderiales</taxon>
        <taxon>Burkholderiaceae</taxon>
        <taxon>Pandoraea</taxon>
    </lineage>
</organism>
<dbReference type="KEGG" id="ptx:ABW99_04945"/>
<feature type="binding site" evidence="4">
    <location>
        <position position="195"/>
    </location>
    <ligand>
        <name>Zn(2+)</name>
        <dbReference type="ChEBI" id="CHEBI:29105"/>
    </ligand>
</feature>
<dbReference type="AlphaFoldDB" id="A0A0G3ENT4"/>
<dbReference type="GO" id="GO:0017136">
    <property type="term" value="F:histone deacetylase activity, NAD-dependent"/>
    <property type="evidence" value="ECO:0007669"/>
    <property type="project" value="TreeGrafter"/>
</dbReference>
<evidence type="ECO:0000256" key="2">
    <source>
        <dbReference type="ARBA" id="ARBA00022679"/>
    </source>
</evidence>
<dbReference type="PANTHER" id="PTHR11085">
    <property type="entry name" value="NAD-DEPENDENT PROTEIN DEACYLASE SIRTUIN-5, MITOCHONDRIAL-RELATED"/>
    <property type="match status" value="1"/>
</dbReference>
<dbReference type="GO" id="GO:0070403">
    <property type="term" value="F:NAD+ binding"/>
    <property type="evidence" value="ECO:0007669"/>
    <property type="project" value="InterPro"/>
</dbReference>
<evidence type="ECO:0000256" key="1">
    <source>
        <dbReference type="ARBA" id="ARBA00012928"/>
    </source>
</evidence>
<evidence type="ECO:0000256" key="3">
    <source>
        <dbReference type="ARBA" id="ARBA00023027"/>
    </source>
</evidence>
<dbReference type="NCBIfam" id="NF003738">
    <property type="entry name" value="PRK05333.1"/>
    <property type="match status" value="1"/>
</dbReference>
<dbReference type="RefSeq" id="WP_047213347.1">
    <property type="nucleotide sequence ID" value="NZ_CP011568.3"/>
</dbReference>
<dbReference type="InterPro" id="IPR026591">
    <property type="entry name" value="Sirtuin_cat_small_dom_sf"/>
</dbReference>
<name>A0A0G3ENT4_9BURK</name>
<feature type="binding site" evidence="4">
    <location>
        <position position="192"/>
    </location>
    <ligand>
        <name>Zn(2+)</name>
        <dbReference type="ChEBI" id="CHEBI:29105"/>
    </ligand>
</feature>
<dbReference type="EMBL" id="CP011568">
    <property type="protein sequence ID" value="AKJ67669.1"/>
    <property type="molecule type" value="Genomic_DNA"/>
</dbReference>
<feature type="binding site" evidence="4">
    <location>
        <position position="140"/>
    </location>
    <ligand>
        <name>Zn(2+)</name>
        <dbReference type="ChEBI" id="CHEBI:29105"/>
    </ligand>
</feature>
<evidence type="ECO:0000313" key="7">
    <source>
        <dbReference type="Proteomes" id="UP000036700"/>
    </source>
</evidence>
<dbReference type="Pfam" id="PF02146">
    <property type="entry name" value="SIR2"/>
    <property type="match status" value="1"/>
</dbReference>
<keyword evidence="2" id="KW-0808">Transferase</keyword>
<dbReference type="PANTHER" id="PTHR11085:SF10">
    <property type="entry name" value="NAD-DEPENDENT PROTEIN DEACYLASE SIRTUIN-5, MITOCHONDRIAL-RELATED"/>
    <property type="match status" value="1"/>
</dbReference>
<dbReference type="Proteomes" id="UP000036700">
    <property type="component" value="Chromosome"/>
</dbReference>
<keyword evidence="4" id="KW-0862">Zinc</keyword>
<dbReference type="PROSITE" id="PS50305">
    <property type="entry name" value="SIRTUIN"/>
    <property type="match status" value="1"/>
</dbReference>
<dbReference type="InterPro" id="IPR026590">
    <property type="entry name" value="Ssirtuin_cat_dom"/>
</dbReference>
<feature type="domain" description="Deacetylase sirtuin-type" evidence="5">
    <location>
        <begin position="8"/>
        <end position="290"/>
    </location>
</feature>
<dbReference type="GO" id="GO:0046872">
    <property type="term" value="F:metal ion binding"/>
    <property type="evidence" value="ECO:0007669"/>
    <property type="project" value="UniProtKB-KW"/>
</dbReference>
<dbReference type="EC" id="2.3.1.286" evidence="1"/>
<gene>
    <name evidence="6" type="ORF">ABW99_04945</name>
</gene>
<protein>
    <recommendedName>
        <fullName evidence="1">protein acetyllysine N-acetyltransferase</fullName>
        <ecNumber evidence="1">2.3.1.286</ecNumber>
    </recommendedName>
</protein>
<dbReference type="PATRIC" id="fig|445709.3.peg.1063"/>
<evidence type="ECO:0000313" key="6">
    <source>
        <dbReference type="EMBL" id="AKJ67669.1"/>
    </source>
</evidence>
<proteinExistence type="predicted"/>
<dbReference type="Gene3D" id="3.40.50.1220">
    <property type="entry name" value="TPP-binding domain"/>
    <property type="match status" value="1"/>
</dbReference>
<sequence length="299" mass="32027">MAPSEPTPTHDARAADALHGFVARHPRLLVLSGAGLSTASGIPGYRDETGAWRGRQPIQLKEFLGSTLARQRYWARSLHGWPVVAQAAPNPAHYALARLAEAGHVRQLVTQNVDGLHQRAGSGDVIELHGNIGQVICLACRTNHARADIQAVLVAENPHFAERAAARSAEPAPDGDADLEVENFETFRIPTCRNCGGMLKPDVVFFGENVPLERVDAARRALEQADALLVVGSSLMVFSGYRFCVLASQWGKPIAAVNLGHTRADPLLSLKVRQPCSEALTGLLERLGLGQKAGAVLDA</sequence>
<keyword evidence="4" id="KW-0479">Metal-binding</keyword>
<evidence type="ECO:0000259" key="5">
    <source>
        <dbReference type="PROSITE" id="PS50305"/>
    </source>
</evidence>
<dbReference type="InterPro" id="IPR050134">
    <property type="entry name" value="NAD-dep_sirtuin_deacylases"/>
</dbReference>
<feature type="active site" description="Proton acceptor" evidence="4">
    <location>
        <position position="129"/>
    </location>
</feature>